<dbReference type="Proteomes" id="UP001168146">
    <property type="component" value="Unassembled WGS sequence"/>
</dbReference>
<dbReference type="InterPro" id="IPR011009">
    <property type="entry name" value="Kinase-like_dom_sf"/>
</dbReference>
<organism evidence="2 3">
    <name type="scientific">Friedmanniomyces endolithicus</name>
    <dbReference type="NCBI Taxonomy" id="329885"/>
    <lineage>
        <taxon>Eukaryota</taxon>
        <taxon>Fungi</taxon>
        <taxon>Dikarya</taxon>
        <taxon>Ascomycota</taxon>
        <taxon>Pezizomycotina</taxon>
        <taxon>Dothideomycetes</taxon>
        <taxon>Dothideomycetidae</taxon>
        <taxon>Mycosphaerellales</taxon>
        <taxon>Teratosphaeriaceae</taxon>
        <taxon>Friedmanniomyces</taxon>
    </lineage>
</organism>
<dbReference type="SUPFAM" id="SSF56112">
    <property type="entry name" value="Protein kinase-like (PK-like)"/>
    <property type="match status" value="1"/>
</dbReference>
<name>A0AAN6F3J2_9PEZI</name>
<dbReference type="PROSITE" id="PS50011">
    <property type="entry name" value="PROTEIN_KINASE_DOM"/>
    <property type="match status" value="1"/>
</dbReference>
<dbReference type="EMBL" id="JASUXU010000174">
    <property type="protein sequence ID" value="KAK0302708.1"/>
    <property type="molecule type" value="Genomic_DNA"/>
</dbReference>
<evidence type="ECO:0000313" key="2">
    <source>
        <dbReference type="EMBL" id="KAK0302708.1"/>
    </source>
</evidence>
<reference evidence="2" key="1">
    <citation type="submission" date="2021-12" db="EMBL/GenBank/DDBJ databases">
        <title>Black yeast isolated from Biological Soil Crust.</title>
        <authorList>
            <person name="Kurbessoian T."/>
        </authorList>
    </citation>
    <scope>NUCLEOTIDE SEQUENCE</scope>
    <source>
        <strain evidence="2">CCFEE 5208</strain>
    </source>
</reference>
<dbReference type="GO" id="GO:0005524">
    <property type="term" value="F:ATP binding"/>
    <property type="evidence" value="ECO:0007669"/>
    <property type="project" value="InterPro"/>
</dbReference>
<evidence type="ECO:0000313" key="3">
    <source>
        <dbReference type="Proteomes" id="UP001168146"/>
    </source>
</evidence>
<dbReference type="AlphaFoldDB" id="A0AAN6F3J2"/>
<dbReference type="Gene3D" id="1.10.510.10">
    <property type="entry name" value="Transferase(Phosphotransferase) domain 1"/>
    <property type="match status" value="1"/>
</dbReference>
<protein>
    <recommendedName>
        <fullName evidence="1">Protein kinase domain-containing protein</fullName>
    </recommendedName>
</protein>
<dbReference type="GO" id="GO:0004672">
    <property type="term" value="F:protein kinase activity"/>
    <property type="evidence" value="ECO:0007669"/>
    <property type="project" value="InterPro"/>
</dbReference>
<sequence>MSAAKRRNAGERIVEPDCTYRTIAVVVSKFDVGGHTHNEHYILPPRQDEAYRRSALYRHRSRAHTPQLGQLKLQLSIDKRSANFMKDPSQGHKFGSDPAICDILLDTSVIRYISGEYFNIRFDTSGKGPPKGQQIVNKSDNELIVEKQSYRTGQHAVLNPGETKQVVAGTVILDVTFPNWPLNSNILSCPSGCRRCSDQKNSSSVYQEIRPPDTPMASRSCRLESLTGAVVAVKIIADPGTRLTLEDKHRELDIMHKVTEHPHDNIVKLLDHAQFPVEPHPTLLVLEYTPYGTLENLYCATTTDSYPTMCMHERHCRMSASQLPSLVATHSLLRQSFKRSLVVPLFFSYPIPPPVHHSVECTSILS</sequence>
<accession>A0AAN6F3J2</accession>
<evidence type="ECO:0000259" key="1">
    <source>
        <dbReference type="PROSITE" id="PS50011"/>
    </source>
</evidence>
<proteinExistence type="predicted"/>
<comment type="caution">
    <text evidence="2">The sequence shown here is derived from an EMBL/GenBank/DDBJ whole genome shotgun (WGS) entry which is preliminary data.</text>
</comment>
<gene>
    <name evidence="2" type="ORF">LTR82_017783</name>
</gene>
<feature type="domain" description="Protein kinase" evidence="1">
    <location>
        <begin position="152"/>
        <end position="366"/>
    </location>
</feature>
<dbReference type="InterPro" id="IPR000719">
    <property type="entry name" value="Prot_kinase_dom"/>
</dbReference>